<keyword evidence="7" id="KW-1185">Reference proteome</keyword>
<evidence type="ECO:0000256" key="2">
    <source>
        <dbReference type="ARBA" id="ARBA00023015"/>
    </source>
</evidence>
<reference evidence="6 7" key="1">
    <citation type="submission" date="2018-07" db="EMBL/GenBank/DDBJ databases">
        <title>Genomic Encyclopedia of Type Strains, Phase III (KMG-III): the genomes of soil and plant-associated and newly described type strains.</title>
        <authorList>
            <person name="Whitman W."/>
        </authorList>
    </citation>
    <scope>NUCLEOTIDE SEQUENCE [LARGE SCALE GENOMIC DNA]</scope>
    <source>
        <strain evidence="6 7">CECT 8488</strain>
    </source>
</reference>
<protein>
    <submittedName>
        <fullName evidence="6">DNA-binding transcriptional LysR family regulator</fullName>
    </submittedName>
</protein>
<dbReference type="RefSeq" id="WP_115939092.1">
    <property type="nucleotide sequence ID" value="NZ_QRDW01000015.1"/>
</dbReference>
<evidence type="ECO:0000313" key="6">
    <source>
        <dbReference type="EMBL" id="RED44270.1"/>
    </source>
</evidence>
<dbReference type="InterPro" id="IPR036390">
    <property type="entry name" value="WH_DNA-bd_sf"/>
</dbReference>
<dbReference type="Gene3D" id="3.40.190.290">
    <property type="match status" value="1"/>
</dbReference>
<dbReference type="InterPro" id="IPR036388">
    <property type="entry name" value="WH-like_DNA-bd_sf"/>
</dbReference>
<keyword evidence="4" id="KW-0804">Transcription</keyword>
<dbReference type="FunFam" id="1.10.10.10:FF:000001">
    <property type="entry name" value="LysR family transcriptional regulator"/>
    <property type="match status" value="1"/>
</dbReference>
<dbReference type="InterPro" id="IPR058163">
    <property type="entry name" value="LysR-type_TF_proteobact-type"/>
</dbReference>
<dbReference type="GO" id="GO:0043565">
    <property type="term" value="F:sequence-specific DNA binding"/>
    <property type="evidence" value="ECO:0007669"/>
    <property type="project" value="TreeGrafter"/>
</dbReference>
<name>A0A3D9H471_9PROT</name>
<evidence type="ECO:0000256" key="1">
    <source>
        <dbReference type="ARBA" id="ARBA00009437"/>
    </source>
</evidence>
<dbReference type="PROSITE" id="PS50931">
    <property type="entry name" value="HTH_LYSR"/>
    <property type="match status" value="1"/>
</dbReference>
<dbReference type="Proteomes" id="UP000256845">
    <property type="component" value="Unassembled WGS sequence"/>
</dbReference>
<dbReference type="GO" id="GO:0003700">
    <property type="term" value="F:DNA-binding transcription factor activity"/>
    <property type="evidence" value="ECO:0007669"/>
    <property type="project" value="InterPro"/>
</dbReference>
<keyword evidence="3 6" id="KW-0238">DNA-binding</keyword>
<dbReference type="GO" id="GO:0006351">
    <property type="term" value="P:DNA-templated transcription"/>
    <property type="evidence" value="ECO:0007669"/>
    <property type="project" value="TreeGrafter"/>
</dbReference>
<sequence>MLAIQEEILCFAAICEAGSFTAAAKALGCSKAHVSRKLGELEGRLGIRLLHRSTRRLVLTDAGTRFHEQAVQHYHSAIRLARQAQTLDLGVAGKFVITAPLSLCAYLLAPEMPGLERAFPEVRFHILPSNENLDLAGKGIDMAIRAGSPVDESLIAHPLGAAREVFVGGPAIEAEGHAASLADLHARPLYINPYSMRDGVLSVSNGQQTVDLEPEGAAFISDYALLVDVALRNDGVALAPDYCLAMLEGRGKRCLEPWQGGEWPILMAYPYQSPLPEKLSAVAAYLRPALSKRLESAVE</sequence>
<dbReference type="Pfam" id="PF03466">
    <property type="entry name" value="LysR_substrate"/>
    <property type="match status" value="1"/>
</dbReference>
<dbReference type="SUPFAM" id="SSF53850">
    <property type="entry name" value="Periplasmic binding protein-like II"/>
    <property type="match status" value="1"/>
</dbReference>
<dbReference type="OrthoDB" id="9812435at2"/>
<dbReference type="SUPFAM" id="SSF46785">
    <property type="entry name" value="Winged helix' DNA-binding domain"/>
    <property type="match status" value="1"/>
</dbReference>
<feature type="domain" description="HTH lysR-type" evidence="5">
    <location>
        <begin position="11"/>
        <end position="60"/>
    </location>
</feature>
<gene>
    <name evidence="6" type="ORF">DFP90_11523</name>
</gene>
<dbReference type="EMBL" id="QRDW01000015">
    <property type="protein sequence ID" value="RED44270.1"/>
    <property type="molecule type" value="Genomic_DNA"/>
</dbReference>
<dbReference type="AlphaFoldDB" id="A0A3D9H471"/>
<proteinExistence type="inferred from homology"/>
<dbReference type="PANTHER" id="PTHR30537">
    <property type="entry name" value="HTH-TYPE TRANSCRIPTIONAL REGULATOR"/>
    <property type="match status" value="1"/>
</dbReference>
<evidence type="ECO:0000256" key="3">
    <source>
        <dbReference type="ARBA" id="ARBA00023125"/>
    </source>
</evidence>
<evidence type="ECO:0000256" key="4">
    <source>
        <dbReference type="ARBA" id="ARBA00023163"/>
    </source>
</evidence>
<comment type="caution">
    <text evidence="6">The sequence shown here is derived from an EMBL/GenBank/DDBJ whole genome shotgun (WGS) entry which is preliminary data.</text>
</comment>
<dbReference type="PANTHER" id="PTHR30537:SF5">
    <property type="entry name" value="HTH-TYPE TRANSCRIPTIONAL ACTIVATOR TTDR-RELATED"/>
    <property type="match status" value="1"/>
</dbReference>
<dbReference type="Pfam" id="PF00126">
    <property type="entry name" value="HTH_1"/>
    <property type="match status" value="1"/>
</dbReference>
<evidence type="ECO:0000313" key="7">
    <source>
        <dbReference type="Proteomes" id="UP000256845"/>
    </source>
</evidence>
<organism evidence="6 7">
    <name type="scientific">Aestuariispira insulae</name>
    <dbReference type="NCBI Taxonomy" id="1461337"/>
    <lineage>
        <taxon>Bacteria</taxon>
        <taxon>Pseudomonadati</taxon>
        <taxon>Pseudomonadota</taxon>
        <taxon>Alphaproteobacteria</taxon>
        <taxon>Rhodospirillales</taxon>
        <taxon>Kiloniellaceae</taxon>
        <taxon>Aestuariispira</taxon>
    </lineage>
</organism>
<dbReference type="InterPro" id="IPR000847">
    <property type="entry name" value="LysR_HTH_N"/>
</dbReference>
<keyword evidence="2" id="KW-0805">Transcription regulation</keyword>
<evidence type="ECO:0000259" key="5">
    <source>
        <dbReference type="PROSITE" id="PS50931"/>
    </source>
</evidence>
<dbReference type="InterPro" id="IPR005119">
    <property type="entry name" value="LysR_subst-bd"/>
</dbReference>
<comment type="similarity">
    <text evidence="1">Belongs to the LysR transcriptional regulatory family.</text>
</comment>
<dbReference type="Gene3D" id="1.10.10.10">
    <property type="entry name" value="Winged helix-like DNA-binding domain superfamily/Winged helix DNA-binding domain"/>
    <property type="match status" value="1"/>
</dbReference>
<accession>A0A3D9H471</accession>